<dbReference type="AlphaFoldDB" id="F8PJV8"/>
<dbReference type="Gene3D" id="3.80.10.10">
    <property type="entry name" value="Ribonuclease Inhibitor"/>
    <property type="match status" value="1"/>
</dbReference>
<sequence length="469" mass="52173">MMIPHASRSLHTSKRRRTVPRLNGFAGQSSLERRSLPDLPVEVWREILVSVVCTSEALCVDRGDPFSDIGDWEMSTLRRISKSRHRGSVLCLVCKDWYGIVQQLVCEQVVICSERHLLSVVERLEKTVHGCVLGTCTRRVDLRIFFRGGTTTSYMENMIRLLRVTPNLITYVNNNQHDVDVFPSGHAVQVPSEIMETLATYCGATLQRLEWNRDECPLWSDLVHICARTPKLRTLASATAIVSTRHWTPTDTPVATFQHLRTLALGGPAGHPPIENNSTTMSLQSWDGLLPQLVSPAHSLPSLQRVEISPYFGTDFFVAHGPTIRTLCFTSTSASLPSILPACPRLKTLVIPPGGAMSFPPAHASLRSICISPPAGYSDSIPQRIFYSIVMPYLMETISRIEPLHLPKLSRLRIRDTGVLSGAAQCRPLQSLWSQWNARGVRFEDKHGNPIKASSDGMYDLAKSGTSVF</sequence>
<dbReference type="EMBL" id="GL945475">
    <property type="protein sequence ID" value="EGO03780.1"/>
    <property type="molecule type" value="Genomic_DNA"/>
</dbReference>
<organism evidence="2">
    <name type="scientific">Serpula lacrymans var. lacrymans (strain S7.3)</name>
    <name type="common">Dry rot fungus</name>
    <dbReference type="NCBI Taxonomy" id="936435"/>
    <lineage>
        <taxon>Eukaryota</taxon>
        <taxon>Fungi</taxon>
        <taxon>Dikarya</taxon>
        <taxon>Basidiomycota</taxon>
        <taxon>Agaricomycotina</taxon>
        <taxon>Agaricomycetes</taxon>
        <taxon>Agaricomycetidae</taxon>
        <taxon>Boletales</taxon>
        <taxon>Coniophorineae</taxon>
        <taxon>Serpulaceae</taxon>
        <taxon>Serpula</taxon>
    </lineage>
</organism>
<evidence type="ECO:0000313" key="1">
    <source>
        <dbReference type="EMBL" id="EGO03780.1"/>
    </source>
</evidence>
<gene>
    <name evidence="1" type="ORF">SERLA73DRAFT_102061</name>
</gene>
<keyword evidence="2" id="KW-1185">Reference proteome</keyword>
<accession>F8PJV8</accession>
<protein>
    <recommendedName>
        <fullName evidence="3">F-box domain-containing protein</fullName>
    </recommendedName>
</protein>
<dbReference type="OMA" id="IMVEYIV"/>
<dbReference type="OrthoDB" id="3171058at2759"/>
<dbReference type="Proteomes" id="UP000008063">
    <property type="component" value="Unassembled WGS sequence"/>
</dbReference>
<dbReference type="InParanoid" id="F8PJV8"/>
<evidence type="ECO:0008006" key="3">
    <source>
        <dbReference type="Google" id="ProtNLM"/>
    </source>
</evidence>
<name>F8PJV8_SERL3</name>
<evidence type="ECO:0000313" key="2">
    <source>
        <dbReference type="Proteomes" id="UP000008063"/>
    </source>
</evidence>
<reference evidence="2" key="1">
    <citation type="journal article" date="2011" name="Science">
        <title>The plant cell wall-decomposing machinery underlies the functional diversity of forest fungi.</title>
        <authorList>
            <person name="Eastwood D.C."/>
            <person name="Floudas D."/>
            <person name="Binder M."/>
            <person name="Majcherczyk A."/>
            <person name="Schneider P."/>
            <person name="Aerts A."/>
            <person name="Asiegbu F.O."/>
            <person name="Baker S.E."/>
            <person name="Barry K."/>
            <person name="Bendiksby M."/>
            <person name="Blumentritt M."/>
            <person name="Coutinho P.M."/>
            <person name="Cullen D."/>
            <person name="de Vries R.P."/>
            <person name="Gathman A."/>
            <person name="Goodell B."/>
            <person name="Henrissat B."/>
            <person name="Ihrmark K."/>
            <person name="Kauserud H."/>
            <person name="Kohler A."/>
            <person name="LaButti K."/>
            <person name="Lapidus A."/>
            <person name="Lavin J.L."/>
            <person name="Lee Y.-H."/>
            <person name="Lindquist E."/>
            <person name="Lilly W."/>
            <person name="Lucas S."/>
            <person name="Morin E."/>
            <person name="Murat C."/>
            <person name="Oguiza J.A."/>
            <person name="Park J."/>
            <person name="Pisabarro A.G."/>
            <person name="Riley R."/>
            <person name="Rosling A."/>
            <person name="Salamov A."/>
            <person name="Schmidt O."/>
            <person name="Schmutz J."/>
            <person name="Skrede I."/>
            <person name="Stenlid J."/>
            <person name="Wiebenga A."/>
            <person name="Xie X."/>
            <person name="Kuees U."/>
            <person name="Hibbett D.S."/>
            <person name="Hoffmeister D."/>
            <person name="Hoegberg N."/>
            <person name="Martin F."/>
            <person name="Grigoriev I.V."/>
            <person name="Watkinson S.C."/>
        </authorList>
    </citation>
    <scope>NUCLEOTIDE SEQUENCE [LARGE SCALE GENOMIC DNA]</scope>
    <source>
        <strain evidence="2">strain S7.3</strain>
    </source>
</reference>
<dbReference type="InterPro" id="IPR032675">
    <property type="entry name" value="LRR_dom_sf"/>
</dbReference>
<dbReference type="HOGENOM" id="CLU_639648_0_0_1"/>
<proteinExistence type="predicted"/>